<keyword evidence="6" id="KW-0804">Transcription</keyword>
<keyword evidence="5" id="KW-0238">DNA-binding</keyword>
<dbReference type="GO" id="GO:0008270">
    <property type="term" value="F:zinc ion binding"/>
    <property type="evidence" value="ECO:0007669"/>
    <property type="project" value="InterPro"/>
</dbReference>
<comment type="subcellular location">
    <subcellularLocation>
        <location evidence="1">Nucleus</location>
    </subcellularLocation>
</comment>
<dbReference type="InterPro" id="IPR051615">
    <property type="entry name" value="Transcr_Regulatory_Elem"/>
</dbReference>
<dbReference type="CDD" id="cd00067">
    <property type="entry name" value="GAL4"/>
    <property type="match status" value="1"/>
</dbReference>
<evidence type="ECO:0000256" key="6">
    <source>
        <dbReference type="ARBA" id="ARBA00023163"/>
    </source>
</evidence>
<dbReference type="GO" id="GO:0000981">
    <property type="term" value="F:DNA-binding transcription factor activity, RNA polymerase II-specific"/>
    <property type="evidence" value="ECO:0007669"/>
    <property type="project" value="InterPro"/>
</dbReference>
<dbReference type="GO" id="GO:0005634">
    <property type="term" value="C:nucleus"/>
    <property type="evidence" value="ECO:0007669"/>
    <property type="project" value="UniProtKB-SubCell"/>
</dbReference>
<dbReference type="PANTHER" id="PTHR31313">
    <property type="entry name" value="TY1 ENHANCER ACTIVATOR"/>
    <property type="match status" value="1"/>
</dbReference>
<dbReference type="GO" id="GO:0006351">
    <property type="term" value="P:DNA-templated transcription"/>
    <property type="evidence" value="ECO:0007669"/>
    <property type="project" value="InterPro"/>
</dbReference>
<dbReference type="Proteomes" id="UP000054302">
    <property type="component" value="Unassembled WGS sequence"/>
</dbReference>
<keyword evidence="4" id="KW-0805">Transcription regulation</keyword>
<feature type="region of interest" description="Disordered" evidence="8">
    <location>
        <begin position="62"/>
        <end position="94"/>
    </location>
</feature>
<dbReference type="Pfam" id="PF04082">
    <property type="entry name" value="Fungal_trans"/>
    <property type="match status" value="1"/>
</dbReference>
<dbReference type="SMART" id="SM00906">
    <property type="entry name" value="Fungal_trans"/>
    <property type="match status" value="1"/>
</dbReference>
<feature type="domain" description="Zn(2)-C6 fungal-type" evidence="9">
    <location>
        <begin position="23"/>
        <end position="53"/>
    </location>
</feature>
<dbReference type="RefSeq" id="XP_016227676.1">
    <property type="nucleotide sequence ID" value="XM_016364027.1"/>
</dbReference>
<keyword evidence="3" id="KW-0862">Zinc</keyword>
<dbReference type="Gene3D" id="4.10.240.10">
    <property type="entry name" value="Zn(2)-C6 fungal-type DNA-binding domain"/>
    <property type="match status" value="1"/>
</dbReference>
<dbReference type="Pfam" id="PF00172">
    <property type="entry name" value="Zn_clus"/>
    <property type="match status" value="1"/>
</dbReference>
<accession>A0A0D1ZNB3</accession>
<sequence>MDVPVAPKATTAKGKPRKRVFEACDFCKRRKIRCTSERPTCSSCKTYGHDCVYSQNARSARAEERQRRASSGLSQQTQRPTRPKTATPVPNDGFEGVVAANSDIDHGEEEPAQPASAVTDQSTPNRSVARIIFSDNGASSYHGQTSALFEENANDRRGSKREVIPPSWVEKGLMAEASLQRQMEVINFRENKLDFDGVEPELGMHLLRLHWNRQHHSFLITYRPAFMRDMACNGPYFSKILLNAIFYGSSKFSTRLEVRKDPNDVRTAGWKFRQRVRELLGNALDGSEITTIQALLVMANSLFALGDERSAAWLYSGLAFRMIIDLGLHAEAATLSSGRSLSHEDLEIRRRVFWGAFVVDKIMSLYQGRPVSLQEADTSVPISFLDKFEENENWAPFAYGSDSNNDYVGGPAYSVSTFTALCELCRIMNQILNNIYAERIFDRSPSDLTQMLDDLHSKMETWNTSLASHLQFDPLRPQAVTPPPHVLSLVAMYNVLLILLHRPFVADGHLFNTARSVSVNSLLTCATAATQIVRLLRIYDKTYSVRRAPYLISYATYVSATIHVRIASKRTSSSDAHRSLTTCIAVLSINQETNWAARRAKTIVESLMKRLQVEIPNATANPQACILGSESERQLPIPENLASRDHFTEETLLPDGFSPGLDIDAVIQSFVPTNENGSSIPFAAHPSQQPFADDPNRQTGFADHSDKTFANGGFPANQVQENSGWYDQFATQPFAFDDLLFGFNGSMLDDFSMSTYPS</sequence>
<keyword evidence="2" id="KW-0479">Metal-binding</keyword>
<dbReference type="GO" id="GO:0003677">
    <property type="term" value="F:DNA binding"/>
    <property type="evidence" value="ECO:0007669"/>
    <property type="project" value="UniProtKB-KW"/>
</dbReference>
<dbReference type="SUPFAM" id="SSF57701">
    <property type="entry name" value="Zn2/Cys6 DNA-binding domain"/>
    <property type="match status" value="1"/>
</dbReference>
<evidence type="ECO:0000256" key="7">
    <source>
        <dbReference type="ARBA" id="ARBA00023242"/>
    </source>
</evidence>
<dbReference type="EMBL" id="KN847520">
    <property type="protein sequence ID" value="KIV96102.1"/>
    <property type="molecule type" value="Genomic_DNA"/>
</dbReference>
<protein>
    <recommendedName>
        <fullName evidence="9">Zn(2)-C6 fungal-type domain-containing protein</fullName>
    </recommendedName>
</protein>
<dbReference type="PANTHER" id="PTHR31313:SF86">
    <property type="entry name" value="ZN(2)-C6 FUNGAL-TYPE DOMAIN-CONTAINING PROTEIN"/>
    <property type="match status" value="1"/>
</dbReference>
<evidence type="ECO:0000259" key="9">
    <source>
        <dbReference type="PROSITE" id="PS50048"/>
    </source>
</evidence>
<evidence type="ECO:0000256" key="2">
    <source>
        <dbReference type="ARBA" id="ARBA00022723"/>
    </source>
</evidence>
<evidence type="ECO:0000256" key="5">
    <source>
        <dbReference type="ARBA" id="ARBA00023125"/>
    </source>
</evidence>
<gene>
    <name evidence="10" type="ORF">PV10_00006</name>
</gene>
<dbReference type="STRING" id="212818.A0A0D1ZNB3"/>
<dbReference type="InterPro" id="IPR001138">
    <property type="entry name" value="Zn2Cys6_DnaBD"/>
</dbReference>
<organism evidence="10 11">
    <name type="scientific">Exophiala mesophila</name>
    <name type="common">Black yeast-like fungus</name>
    <dbReference type="NCBI Taxonomy" id="212818"/>
    <lineage>
        <taxon>Eukaryota</taxon>
        <taxon>Fungi</taxon>
        <taxon>Dikarya</taxon>
        <taxon>Ascomycota</taxon>
        <taxon>Pezizomycotina</taxon>
        <taxon>Eurotiomycetes</taxon>
        <taxon>Chaetothyriomycetidae</taxon>
        <taxon>Chaetothyriales</taxon>
        <taxon>Herpotrichiellaceae</taxon>
        <taxon>Exophiala</taxon>
    </lineage>
</organism>
<reference evidence="10 11" key="1">
    <citation type="submission" date="2015-01" db="EMBL/GenBank/DDBJ databases">
        <title>The Genome Sequence of Exophiala mesophila CBS40295.</title>
        <authorList>
            <consortium name="The Broad Institute Genomics Platform"/>
            <person name="Cuomo C."/>
            <person name="de Hoog S."/>
            <person name="Gorbushina A."/>
            <person name="Stielow B."/>
            <person name="Teixiera M."/>
            <person name="Abouelleil A."/>
            <person name="Chapman S.B."/>
            <person name="Priest M."/>
            <person name="Young S.K."/>
            <person name="Wortman J."/>
            <person name="Nusbaum C."/>
            <person name="Birren B."/>
        </authorList>
    </citation>
    <scope>NUCLEOTIDE SEQUENCE [LARGE SCALE GENOMIC DNA]</scope>
    <source>
        <strain evidence="10 11">CBS 40295</strain>
    </source>
</reference>
<proteinExistence type="predicted"/>
<evidence type="ECO:0000256" key="8">
    <source>
        <dbReference type="SAM" id="MobiDB-lite"/>
    </source>
</evidence>
<dbReference type="OrthoDB" id="4161332at2759"/>
<keyword evidence="11" id="KW-1185">Reference proteome</keyword>
<evidence type="ECO:0000256" key="4">
    <source>
        <dbReference type="ARBA" id="ARBA00023015"/>
    </source>
</evidence>
<dbReference type="GeneID" id="27317851"/>
<evidence type="ECO:0000313" key="11">
    <source>
        <dbReference type="Proteomes" id="UP000054302"/>
    </source>
</evidence>
<evidence type="ECO:0000256" key="1">
    <source>
        <dbReference type="ARBA" id="ARBA00004123"/>
    </source>
</evidence>
<dbReference type="PROSITE" id="PS00463">
    <property type="entry name" value="ZN2_CY6_FUNGAL_1"/>
    <property type="match status" value="1"/>
</dbReference>
<dbReference type="PROSITE" id="PS50048">
    <property type="entry name" value="ZN2_CY6_FUNGAL_2"/>
    <property type="match status" value="1"/>
</dbReference>
<dbReference type="OMA" id="DHWVERG"/>
<evidence type="ECO:0000313" key="10">
    <source>
        <dbReference type="EMBL" id="KIV96102.1"/>
    </source>
</evidence>
<keyword evidence="7" id="KW-0539">Nucleus</keyword>
<dbReference type="SMART" id="SM00066">
    <property type="entry name" value="GAL4"/>
    <property type="match status" value="1"/>
</dbReference>
<dbReference type="AlphaFoldDB" id="A0A0D1ZNB3"/>
<dbReference type="InterPro" id="IPR036864">
    <property type="entry name" value="Zn2-C6_fun-type_DNA-bd_sf"/>
</dbReference>
<dbReference type="InterPro" id="IPR007219">
    <property type="entry name" value="XnlR_reg_dom"/>
</dbReference>
<dbReference type="CDD" id="cd12148">
    <property type="entry name" value="fungal_TF_MHR"/>
    <property type="match status" value="1"/>
</dbReference>
<dbReference type="HOGENOM" id="CLU_007003_3_1_1"/>
<dbReference type="VEuPathDB" id="FungiDB:PV10_00006"/>
<evidence type="ECO:0000256" key="3">
    <source>
        <dbReference type="ARBA" id="ARBA00022833"/>
    </source>
</evidence>
<name>A0A0D1ZNB3_EXOME</name>